<evidence type="ECO:0000313" key="1">
    <source>
        <dbReference type="EMBL" id="MBD2870487.1"/>
    </source>
</evidence>
<dbReference type="AlphaFoldDB" id="A0A927CP50"/>
<name>A0A927CP50_9BACL</name>
<evidence type="ECO:0000313" key="2">
    <source>
        <dbReference type="Proteomes" id="UP000632125"/>
    </source>
</evidence>
<comment type="caution">
    <text evidence="1">The sequence shown here is derived from an EMBL/GenBank/DDBJ whole genome shotgun (WGS) entry which is preliminary data.</text>
</comment>
<dbReference type="EMBL" id="JACXIY010000020">
    <property type="protein sequence ID" value="MBD2870487.1"/>
    <property type="molecule type" value="Genomic_DNA"/>
</dbReference>
<dbReference type="Proteomes" id="UP000632125">
    <property type="component" value="Unassembled WGS sequence"/>
</dbReference>
<sequence>MEVAEARVRRSAVRDGIRCGEVEVATDETGEGRLFAYFSLSEDNDFDMQAVVRSDARPETDWLDSNRHQVCEDVTVDLFLNVNMKTNWGARETFKEQVLSFGQVRGELADLLGRPEH</sequence>
<organism evidence="1 2">
    <name type="scientific">Paenibacillus arenilitoris</name>
    <dbReference type="NCBI Taxonomy" id="2772299"/>
    <lineage>
        <taxon>Bacteria</taxon>
        <taxon>Bacillati</taxon>
        <taxon>Bacillota</taxon>
        <taxon>Bacilli</taxon>
        <taxon>Bacillales</taxon>
        <taxon>Paenibacillaceae</taxon>
        <taxon>Paenibacillus</taxon>
    </lineage>
</organism>
<proteinExistence type="predicted"/>
<protein>
    <submittedName>
        <fullName evidence="1">Uncharacterized protein</fullName>
    </submittedName>
</protein>
<accession>A0A927CP50</accession>
<dbReference type="RefSeq" id="WP_190863450.1">
    <property type="nucleotide sequence ID" value="NZ_JACXIY010000020.1"/>
</dbReference>
<keyword evidence="2" id="KW-1185">Reference proteome</keyword>
<reference evidence="1" key="1">
    <citation type="submission" date="2020-09" db="EMBL/GenBank/DDBJ databases">
        <title>A novel bacterium of genus Paenibacillus, isolated from South China Sea.</title>
        <authorList>
            <person name="Huang H."/>
            <person name="Mo K."/>
            <person name="Hu Y."/>
        </authorList>
    </citation>
    <scope>NUCLEOTIDE SEQUENCE</scope>
    <source>
        <strain evidence="1">IB182493</strain>
    </source>
</reference>
<gene>
    <name evidence="1" type="ORF">IDH41_18055</name>
</gene>